<comment type="caution">
    <text evidence="3">The sequence shown here is derived from an EMBL/GenBank/DDBJ whole genome shotgun (WGS) entry which is preliminary data.</text>
</comment>
<dbReference type="EMBL" id="JAPEIS010000016">
    <property type="protein sequence ID" value="KAJ8058576.1"/>
    <property type="molecule type" value="Genomic_DNA"/>
</dbReference>
<reference evidence="3" key="1">
    <citation type="submission" date="2022-11" db="EMBL/GenBank/DDBJ databases">
        <title>Genome Resource of Sclerotinia nivalis Strain SnTB1, a Plant Pathogen Isolated from American Ginseng.</title>
        <authorList>
            <person name="Fan S."/>
        </authorList>
    </citation>
    <scope>NUCLEOTIDE SEQUENCE</scope>
    <source>
        <strain evidence="3">SnTB1</strain>
    </source>
</reference>
<dbReference type="OrthoDB" id="10039566at2759"/>
<proteinExistence type="predicted"/>
<dbReference type="InterPro" id="IPR022185">
    <property type="entry name" value="DUF3712"/>
</dbReference>
<accession>A0A9X0DCP9</accession>
<keyword evidence="4" id="KW-1185">Reference proteome</keyword>
<dbReference type="PANTHER" id="PTHR35895:SF1">
    <property type="entry name" value="LIPID-BINDING SERUM GLYCOPROTEIN C-TERMINAL DOMAIN-CONTAINING PROTEIN"/>
    <property type="match status" value="1"/>
</dbReference>
<feature type="compositionally biased region" description="Basic and acidic residues" evidence="1">
    <location>
        <begin position="8"/>
        <end position="22"/>
    </location>
</feature>
<dbReference type="Proteomes" id="UP001152300">
    <property type="component" value="Unassembled WGS sequence"/>
</dbReference>
<dbReference type="AlphaFoldDB" id="A0A9X0DCP9"/>
<keyword evidence="2" id="KW-0812">Transmembrane</keyword>
<evidence type="ECO:0000313" key="4">
    <source>
        <dbReference type="Proteomes" id="UP001152300"/>
    </source>
</evidence>
<gene>
    <name evidence="3" type="ORF">OCU04_012753</name>
</gene>
<feature type="region of interest" description="Disordered" evidence="1">
    <location>
        <begin position="1"/>
        <end position="29"/>
    </location>
</feature>
<sequence length="348" mass="37662">MTGGLDDYDNKTAERQEVEQYQRDPSPVKRSFGGKVKRHCARFWWIHLIIFCIVFLIIALCLVYVAMPKIAQDGVSDSSLEITQLQFTDPTSDTIVLSQVGTLHSPSMYTPTLDPFNASSYLVTNGQYASEPMVIIPLPKIHALHPKSTISVENQEVSIYNIDALSDYTTAVVSNEYVTTALVGKTKLHEGALPVITINYNQTSTYKGLNGLKGFNVTNVRVNITALTGPNLSGDAYIPNPSNMTIVMGDVTLELSTTTAGVVGNTTIANMTLVPGNNTLPMVGTLDQSKVIASMDTKTGLVELGIKGQSAVFNGQHLVYYERALQNNVLSLELNVARVLADSTAGLG</sequence>
<name>A0A9X0DCP9_9HELO</name>
<evidence type="ECO:0000256" key="2">
    <source>
        <dbReference type="SAM" id="Phobius"/>
    </source>
</evidence>
<organism evidence="3 4">
    <name type="scientific">Sclerotinia nivalis</name>
    <dbReference type="NCBI Taxonomy" id="352851"/>
    <lineage>
        <taxon>Eukaryota</taxon>
        <taxon>Fungi</taxon>
        <taxon>Dikarya</taxon>
        <taxon>Ascomycota</taxon>
        <taxon>Pezizomycotina</taxon>
        <taxon>Leotiomycetes</taxon>
        <taxon>Helotiales</taxon>
        <taxon>Sclerotiniaceae</taxon>
        <taxon>Sclerotinia</taxon>
    </lineage>
</organism>
<feature type="transmembrane region" description="Helical" evidence="2">
    <location>
        <begin position="43"/>
        <end position="67"/>
    </location>
</feature>
<evidence type="ECO:0000313" key="3">
    <source>
        <dbReference type="EMBL" id="KAJ8058576.1"/>
    </source>
</evidence>
<protein>
    <submittedName>
        <fullName evidence="3">Uncharacterized protein</fullName>
    </submittedName>
</protein>
<keyword evidence="2" id="KW-1133">Transmembrane helix</keyword>
<dbReference type="InterPro" id="IPR046368">
    <property type="entry name" value="Tag1"/>
</dbReference>
<evidence type="ECO:0000256" key="1">
    <source>
        <dbReference type="SAM" id="MobiDB-lite"/>
    </source>
</evidence>
<dbReference type="Pfam" id="PF12505">
    <property type="entry name" value="DUF3712"/>
    <property type="match status" value="1"/>
</dbReference>
<dbReference type="GO" id="GO:0000329">
    <property type="term" value="C:fungal-type vacuole membrane"/>
    <property type="evidence" value="ECO:0007669"/>
    <property type="project" value="InterPro"/>
</dbReference>
<dbReference type="PANTHER" id="PTHR35895">
    <property type="entry name" value="CHROMOSOME 16, WHOLE GENOME SHOTGUN SEQUENCE"/>
    <property type="match status" value="1"/>
</dbReference>
<keyword evidence="2" id="KW-0472">Membrane</keyword>